<evidence type="ECO:0000256" key="1">
    <source>
        <dbReference type="SAM" id="MobiDB-lite"/>
    </source>
</evidence>
<evidence type="ECO:0000313" key="3">
    <source>
        <dbReference type="EMBL" id="KAA6408551.1"/>
    </source>
</evidence>
<protein>
    <submittedName>
        <fullName evidence="3">Uncharacterized protein</fullName>
    </submittedName>
</protein>
<gene>
    <name evidence="3" type="ORF">FRX48_07633</name>
</gene>
<accession>A0A5M8PGP8</accession>
<evidence type="ECO:0000256" key="2">
    <source>
        <dbReference type="SAM" id="Phobius"/>
    </source>
</evidence>
<keyword evidence="2" id="KW-1133">Transmembrane helix</keyword>
<organism evidence="3 4">
    <name type="scientific">Lasallia pustulata</name>
    <dbReference type="NCBI Taxonomy" id="136370"/>
    <lineage>
        <taxon>Eukaryota</taxon>
        <taxon>Fungi</taxon>
        <taxon>Dikarya</taxon>
        <taxon>Ascomycota</taxon>
        <taxon>Pezizomycotina</taxon>
        <taxon>Lecanoromycetes</taxon>
        <taxon>OSLEUM clade</taxon>
        <taxon>Umbilicariomycetidae</taxon>
        <taxon>Umbilicariales</taxon>
        <taxon>Umbilicariaceae</taxon>
        <taxon>Lasallia</taxon>
    </lineage>
</organism>
<dbReference type="Proteomes" id="UP000324767">
    <property type="component" value="Unassembled WGS sequence"/>
</dbReference>
<dbReference type="EMBL" id="VXIT01000013">
    <property type="protein sequence ID" value="KAA6408551.1"/>
    <property type="molecule type" value="Genomic_DNA"/>
</dbReference>
<dbReference type="AlphaFoldDB" id="A0A5M8PGP8"/>
<comment type="caution">
    <text evidence="3">The sequence shown here is derived from an EMBL/GenBank/DDBJ whole genome shotgun (WGS) entry which is preliminary data.</text>
</comment>
<proteinExistence type="predicted"/>
<feature type="transmembrane region" description="Helical" evidence="2">
    <location>
        <begin position="33"/>
        <end position="58"/>
    </location>
</feature>
<name>A0A5M8PGP8_9LECA</name>
<evidence type="ECO:0000313" key="4">
    <source>
        <dbReference type="Proteomes" id="UP000324767"/>
    </source>
</evidence>
<reference evidence="3 4" key="1">
    <citation type="submission" date="2019-09" db="EMBL/GenBank/DDBJ databases">
        <title>The hologenome of the rock-dwelling lichen Lasallia pustulata.</title>
        <authorList>
            <person name="Greshake Tzovaras B."/>
            <person name="Segers F."/>
            <person name="Bicker A."/>
            <person name="Dal Grande F."/>
            <person name="Otte J."/>
            <person name="Hankeln T."/>
            <person name="Schmitt I."/>
            <person name="Ebersberger I."/>
        </authorList>
    </citation>
    <scope>NUCLEOTIDE SEQUENCE [LARGE SCALE GENOMIC DNA]</scope>
    <source>
        <strain evidence="3">A1-1</strain>
    </source>
</reference>
<keyword evidence="2" id="KW-0472">Membrane</keyword>
<keyword evidence="2" id="KW-0812">Transmembrane</keyword>
<sequence>MRSIRFELAPKATKNGAVFTYHRIYKLPSIFPAYLMLSITFLHICSIADGFCLTPVFYHLLNKILSKHYHNFNNLTAFPPSTIFAASSSSPNAPLTASTFILTLGHTPSPSSSSNGGKNGRSVPNSTLSFPTASTAAFNPTSE</sequence>
<feature type="compositionally biased region" description="Polar residues" evidence="1">
    <location>
        <begin position="122"/>
        <end position="143"/>
    </location>
</feature>
<feature type="region of interest" description="Disordered" evidence="1">
    <location>
        <begin position="106"/>
        <end position="143"/>
    </location>
</feature>